<dbReference type="EMBL" id="CP014674">
    <property type="protein sequence ID" value="AOX17054.1"/>
    <property type="molecule type" value="Genomic_DNA"/>
</dbReference>
<dbReference type="AlphaFoldDB" id="A0A1D8UTT0"/>
<protein>
    <submittedName>
        <fullName evidence="1">Uncharacterized protein</fullName>
    </submittedName>
</protein>
<evidence type="ECO:0000313" key="2">
    <source>
        <dbReference type="Proteomes" id="UP000179145"/>
    </source>
</evidence>
<sequence length="305" mass="32326">MKHAFLLIGGFLAIASGATQAQTLPAACMTSHASQTVFSQAGQEMAGYSARLTDTLAILQTAQVTIRDSSHRLTNSALSDANTVSALAALALLHGKLPDSCNNASVRPALRALLNDINAGAQPEITWRNATLRERDKNYTIRTIHIALHADHASGNLRVLANSEGISGVKGQFLPQTATTDITLPMRTLSESANNTHQDIALIRPGETMTINAMHATMGTSALDGHGTLQPGHSWADTQANMHLEIANLGDLLTQIHEKATAGVTTAIAMAQFMGHRDGNRVSWDVGMTQGTVSVNNVPLPIPLH</sequence>
<proteinExistence type="predicted"/>
<gene>
    <name evidence="1" type="ORF">A0U89_07730</name>
</gene>
<name>A0A1D8UTT0_9PROT</name>
<evidence type="ECO:0000313" key="1">
    <source>
        <dbReference type="EMBL" id="AOX17054.1"/>
    </source>
</evidence>
<dbReference type="KEGG" id="kba:A0U89_07730"/>
<dbReference type="Proteomes" id="UP000179145">
    <property type="component" value="Chromosome"/>
</dbReference>
<organism evidence="1 2">
    <name type="scientific">Kozakia baliensis</name>
    <dbReference type="NCBI Taxonomy" id="153496"/>
    <lineage>
        <taxon>Bacteria</taxon>
        <taxon>Pseudomonadati</taxon>
        <taxon>Pseudomonadota</taxon>
        <taxon>Alphaproteobacteria</taxon>
        <taxon>Acetobacterales</taxon>
        <taxon>Acetobacteraceae</taxon>
        <taxon>Kozakia</taxon>
    </lineage>
</organism>
<dbReference type="RefSeq" id="WP_070402741.1">
    <property type="nucleotide sequence ID" value="NZ_BJVW01000003.1"/>
</dbReference>
<dbReference type="STRING" id="153496.A0U89_07730"/>
<keyword evidence="2" id="KW-1185">Reference proteome</keyword>
<accession>A0A1D8UTT0</accession>
<reference evidence="1 2" key="1">
    <citation type="journal article" date="2016" name="Microb. Cell Fact.">
        <title>Dissection of exopolysaccharide biosynthesis in Kozakia baliensis.</title>
        <authorList>
            <person name="Brandt J.U."/>
            <person name="Jakob F."/>
            <person name="Behr J."/>
            <person name="Geissler A.J."/>
            <person name="Vogel R.F."/>
        </authorList>
    </citation>
    <scope>NUCLEOTIDE SEQUENCE [LARGE SCALE GENOMIC DNA]</scope>
    <source>
        <strain evidence="1 2">DSM 14400</strain>
    </source>
</reference>
<dbReference type="OrthoDB" id="7254618at2"/>